<dbReference type="AlphaFoldDB" id="A0A8H4CQI1"/>
<evidence type="ECO:0000313" key="1">
    <source>
        <dbReference type="EMBL" id="KAF3808200.1"/>
    </source>
</evidence>
<reference evidence="1" key="1">
    <citation type="journal article" date="2020" name="Phytopathology">
        <title>Genome sequence and comparative analysis of Colletotrichum gloeosporioides isolated from Liriodendron leaves.</title>
        <authorList>
            <person name="Fu F.F."/>
            <person name="Hao Z."/>
            <person name="Wang P."/>
            <person name="Lu Y."/>
            <person name="Xue L.J."/>
            <person name="Wei G."/>
            <person name="Tian Y."/>
            <person name="Baishi H."/>
            <person name="Xu H."/>
            <person name="Shi J."/>
            <person name="Cheng T."/>
            <person name="Wang G."/>
            <person name="Yi Y."/>
            <person name="Chen J."/>
        </authorList>
    </citation>
    <scope>NUCLEOTIDE SEQUENCE</scope>
    <source>
        <strain evidence="1">Lc1</strain>
    </source>
</reference>
<proteinExistence type="predicted"/>
<dbReference type="RefSeq" id="XP_045267359.1">
    <property type="nucleotide sequence ID" value="XM_045406813.1"/>
</dbReference>
<gene>
    <name evidence="1" type="ORF">GCG54_00006816</name>
</gene>
<organism evidence="1 2">
    <name type="scientific">Colletotrichum gloeosporioides</name>
    <name type="common">Anthracnose fungus</name>
    <name type="synonym">Glomerella cingulata</name>
    <dbReference type="NCBI Taxonomy" id="474922"/>
    <lineage>
        <taxon>Eukaryota</taxon>
        <taxon>Fungi</taxon>
        <taxon>Dikarya</taxon>
        <taxon>Ascomycota</taxon>
        <taxon>Pezizomycotina</taxon>
        <taxon>Sordariomycetes</taxon>
        <taxon>Hypocreomycetidae</taxon>
        <taxon>Glomerellales</taxon>
        <taxon>Glomerellaceae</taxon>
        <taxon>Colletotrichum</taxon>
        <taxon>Colletotrichum gloeosporioides species complex</taxon>
    </lineage>
</organism>
<name>A0A8H4CQI1_COLGL</name>
<comment type="caution">
    <text evidence="1">The sequence shown here is derived from an EMBL/GenBank/DDBJ whole genome shotgun (WGS) entry which is preliminary data.</text>
</comment>
<dbReference type="Proteomes" id="UP000613401">
    <property type="component" value="Unassembled WGS sequence"/>
</dbReference>
<evidence type="ECO:0000313" key="2">
    <source>
        <dbReference type="Proteomes" id="UP000613401"/>
    </source>
</evidence>
<accession>A0A8H4CQI1</accession>
<sequence length="74" mass="8645">MGSYLTTFMQTYWSERMGIVIHELGDYQLSEEEIQNIEMLGVCPQTQAETSREDEVDGDSSQLDYWYRKLDALV</sequence>
<protein>
    <submittedName>
        <fullName evidence="1">Uncharacterized protein</fullName>
    </submittedName>
</protein>
<reference evidence="1" key="2">
    <citation type="submission" date="2020-03" db="EMBL/GenBank/DDBJ databases">
        <authorList>
            <person name="Fu F.-F."/>
            <person name="Chen J."/>
        </authorList>
    </citation>
    <scope>NUCLEOTIDE SEQUENCE</scope>
    <source>
        <strain evidence="1">Lc1</strain>
    </source>
</reference>
<keyword evidence="2" id="KW-1185">Reference proteome</keyword>
<dbReference type="EMBL" id="WVTB01000022">
    <property type="protein sequence ID" value="KAF3808200.1"/>
    <property type="molecule type" value="Genomic_DNA"/>
</dbReference>
<dbReference type="GeneID" id="69013963"/>